<name>A0A5C5V857_9BACT</name>
<accession>A0A5C5V857</accession>
<comment type="caution">
    <text evidence="1">The sequence shown here is derived from an EMBL/GenBank/DDBJ whole genome shotgun (WGS) entry which is preliminary data.</text>
</comment>
<dbReference type="RefSeq" id="WP_146567187.1">
    <property type="nucleotide sequence ID" value="NZ_SIHJ01000002.1"/>
</dbReference>
<dbReference type="Proteomes" id="UP000316714">
    <property type="component" value="Unassembled WGS sequence"/>
</dbReference>
<keyword evidence="2" id="KW-1185">Reference proteome</keyword>
<evidence type="ECO:0000313" key="2">
    <source>
        <dbReference type="Proteomes" id="UP000316714"/>
    </source>
</evidence>
<evidence type="ECO:0000313" key="1">
    <source>
        <dbReference type="EMBL" id="TWT34059.1"/>
    </source>
</evidence>
<organism evidence="1 2">
    <name type="scientific">Posidoniimonas corsicana</name>
    <dbReference type="NCBI Taxonomy" id="1938618"/>
    <lineage>
        <taxon>Bacteria</taxon>
        <taxon>Pseudomonadati</taxon>
        <taxon>Planctomycetota</taxon>
        <taxon>Planctomycetia</taxon>
        <taxon>Pirellulales</taxon>
        <taxon>Lacipirellulaceae</taxon>
        <taxon>Posidoniimonas</taxon>
    </lineage>
</organism>
<proteinExistence type="predicted"/>
<evidence type="ECO:0008006" key="3">
    <source>
        <dbReference type="Google" id="ProtNLM"/>
    </source>
</evidence>
<reference evidence="1 2" key="1">
    <citation type="submission" date="2019-02" db="EMBL/GenBank/DDBJ databases">
        <title>Deep-cultivation of Planctomycetes and their phenomic and genomic characterization uncovers novel biology.</title>
        <authorList>
            <person name="Wiegand S."/>
            <person name="Jogler M."/>
            <person name="Boedeker C."/>
            <person name="Pinto D."/>
            <person name="Vollmers J."/>
            <person name="Rivas-Marin E."/>
            <person name="Kohn T."/>
            <person name="Peeters S.H."/>
            <person name="Heuer A."/>
            <person name="Rast P."/>
            <person name="Oberbeckmann S."/>
            <person name="Bunk B."/>
            <person name="Jeske O."/>
            <person name="Meyerdierks A."/>
            <person name="Storesund J.E."/>
            <person name="Kallscheuer N."/>
            <person name="Luecker S."/>
            <person name="Lage O.M."/>
            <person name="Pohl T."/>
            <person name="Merkel B.J."/>
            <person name="Hornburger P."/>
            <person name="Mueller R.-W."/>
            <person name="Bruemmer F."/>
            <person name="Labrenz M."/>
            <person name="Spormann A.M."/>
            <person name="Op Den Camp H."/>
            <person name="Overmann J."/>
            <person name="Amann R."/>
            <person name="Jetten M.S.M."/>
            <person name="Mascher T."/>
            <person name="Medema M.H."/>
            <person name="Devos D.P."/>
            <person name="Kaster A.-K."/>
            <person name="Ovreas L."/>
            <person name="Rohde M."/>
            <person name="Galperin M.Y."/>
            <person name="Jogler C."/>
        </authorList>
    </citation>
    <scope>NUCLEOTIDE SEQUENCE [LARGE SCALE GENOMIC DNA]</scope>
    <source>
        <strain evidence="1 2">KOR34</strain>
    </source>
</reference>
<dbReference type="EMBL" id="SIHJ01000002">
    <property type="protein sequence ID" value="TWT34059.1"/>
    <property type="molecule type" value="Genomic_DNA"/>
</dbReference>
<protein>
    <recommendedName>
        <fullName evidence="3">Response regulatory domain-containing protein</fullName>
    </recommendedName>
</protein>
<dbReference type="AlphaFoldDB" id="A0A5C5V857"/>
<sequence length="160" mass="17741">MTDSGWLLIVEQGERWTAAIQSRLRRTTNPRPRVRRRDSLPVLAELDAHAPLFVALEVRSDNVFESLEQLGRLNRLPSVGCAALLSLGPDAAEADRRLLQLAALEAGACLAVESPRAVPPLLTAVGRSLDAARRSADRVLPPHERVWRRLPWQPEPWPVG</sequence>
<gene>
    <name evidence="1" type="ORF">KOR34_38950</name>
</gene>
<dbReference type="OrthoDB" id="9931277at2"/>